<dbReference type="InterPro" id="IPR010093">
    <property type="entry name" value="SinI_DNA-bd"/>
</dbReference>
<dbReference type="RefSeq" id="WP_201851407.1">
    <property type="nucleotide sequence ID" value="NZ_JABBYC010000095.1"/>
</dbReference>
<dbReference type="EMBL" id="JABBYC010000095">
    <property type="protein sequence ID" value="MBL0888859.1"/>
    <property type="molecule type" value="Genomic_DNA"/>
</dbReference>
<keyword evidence="3" id="KW-1185">Reference proteome</keyword>
<organism evidence="2 3">
    <name type="scientific">Myceligenerans indicum</name>
    <dbReference type="NCBI Taxonomy" id="2593663"/>
    <lineage>
        <taxon>Bacteria</taxon>
        <taxon>Bacillati</taxon>
        <taxon>Actinomycetota</taxon>
        <taxon>Actinomycetes</taxon>
        <taxon>Micrococcales</taxon>
        <taxon>Promicromonosporaceae</taxon>
        <taxon>Myceligenerans</taxon>
    </lineage>
</organism>
<protein>
    <submittedName>
        <fullName evidence="2">Excisionase family DNA-binding protein</fullName>
    </submittedName>
</protein>
<keyword evidence="2" id="KW-0238">DNA-binding</keyword>
<name>A0ABS1LS17_9MICO</name>
<comment type="caution">
    <text evidence="2">The sequence shown here is derived from an EMBL/GenBank/DDBJ whole genome shotgun (WGS) entry which is preliminary data.</text>
</comment>
<reference evidence="2 3" key="1">
    <citation type="journal article" date="2021" name="Arch. Microbiol.">
        <title>Myceligenerans indicum sp. nov., an actinobacterium isolated from mangrove sediment of Sundarbans, India.</title>
        <authorList>
            <person name="Asha K."/>
            <person name="Bhadury P."/>
        </authorList>
    </citation>
    <scope>NUCLEOTIDE SEQUENCE [LARGE SCALE GENOMIC DNA]</scope>
    <source>
        <strain evidence="2 3">I2</strain>
    </source>
</reference>
<sequence length="128" mass="13939">MTDILAHDSEALRGALATPGDDDVEVTLSLPRSTAARILMLLEAELHGGAWVLPMEEDLTTTQAARALGVSRPHLVELLKNGAIEHHKVGTHRRVPVAALHAYKAERDRRHAALKDLMSLSDEIGLDE</sequence>
<accession>A0ABS1LS17</accession>
<feature type="domain" description="Helix-turn-helix" evidence="1">
    <location>
        <begin position="59"/>
        <end position="107"/>
    </location>
</feature>
<evidence type="ECO:0000313" key="2">
    <source>
        <dbReference type="EMBL" id="MBL0888859.1"/>
    </source>
</evidence>
<dbReference type="Pfam" id="PF12728">
    <property type="entry name" value="HTH_17"/>
    <property type="match status" value="1"/>
</dbReference>
<evidence type="ECO:0000313" key="3">
    <source>
        <dbReference type="Proteomes" id="UP000675409"/>
    </source>
</evidence>
<gene>
    <name evidence="2" type="ORF">HGK34_21715</name>
</gene>
<dbReference type="InterPro" id="IPR041657">
    <property type="entry name" value="HTH_17"/>
</dbReference>
<proteinExistence type="predicted"/>
<dbReference type="GO" id="GO:0003677">
    <property type="term" value="F:DNA binding"/>
    <property type="evidence" value="ECO:0007669"/>
    <property type="project" value="UniProtKB-KW"/>
</dbReference>
<evidence type="ECO:0000259" key="1">
    <source>
        <dbReference type="Pfam" id="PF12728"/>
    </source>
</evidence>
<dbReference type="Proteomes" id="UP000675409">
    <property type="component" value="Unassembled WGS sequence"/>
</dbReference>
<dbReference type="NCBIfam" id="TIGR01764">
    <property type="entry name" value="excise"/>
    <property type="match status" value="1"/>
</dbReference>